<organism evidence="3 4">
    <name type="scientific">Burkholderia anthina</name>
    <dbReference type="NCBI Taxonomy" id="179879"/>
    <lineage>
        <taxon>Bacteria</taxon>
        <taxon>Pseudomonadati</taxon>
        <taxon>Pseudomonadota</taxon>
        <taxon>Betaproteobacteria</taxon>
        <taxon>Burkholderiales</taxon>
        <taxon>Burkholderiaceae</taxon>
        <taxon>Burkholderia</taxon>
        <taxon>Burkholderia cepacia complex</taxon>
    </lineage>
</organism>
<evidence type="ECO:0000259" key="1">
    <source>
        <dbReference type="Pfam" id="PF01243"/>
    </source>
</evidence>
<feature type="domain" description="Pyridoxamine 5'-phosphate oxidase N-terminal" evidence="1">
    <location>
        <begin position="9"/>
        <end position="119"/>
    </location>
</feature>
<name>A0A6P2GBT8_9BURK</name>
<evidence type="ECO:0000313" key="2">
    <source>
        <dbReference type="EMBL" id="MBM2770517.1"/>
    </source>
</evidence>
<evidence type="ECO:0000313" key="4">
    <source>
        <dbReference type="Proteomes" id="UP000494201"/>
    </source>
</evidence>
<dbReference type="PANTHER" id="PTHR42815:SF2">
    <property type="entry name" value="FAD-BINDING, PUTATIVE (AFU_ORTHOLOGUE AFUA_6G07600)-RELATED"/>
    <property type="match status" value="1"/>
</dbReference>
<proteinExistence type="predicted"/>
<protein>
    <submittedName>
        <fullName evidence="2 3">Pyridoxamine 5'-phosphate oxidase</fullName>
    </submittedName>
</protein>
<keyword evidence="5" id="KW-1185">Reference proteome</keyword>
<dbReference type="EMBL" id="JAFCIQ010000028">
    <property type="protein sequence ID" value="MBM2770517.1"/>
    <property type="molecule type" value="Genomic_DNA"/>
</dbReference>
<dbReference type="Gene3D" id="2.30.110.10">
    <property type="entry name" value="Electron Transport, Fmn-binding Protein, Chain A"/>
    <property type="match status" value="1"/>
</dbReference>
<dbReference type="AlphaFoldDB" id="A0A6P2GBT8"/>
<dbReference type="SUPFAM" id="SSF50475">
    <property type="entry name" value="FMN-binding split barrel"/>
    <property type="match status" value="1"/>
</dbReference>
<reference evidence="3 4" key="1">
    <citation type="submission" date="2019-09" db="EMBL/GenBank/DDBJ databases">
        <authorList>
            <person name="Depoorter E."/>
        </authorList>
    </citation>
    <scope>NUCLEOTIDE SEQUENCE [LARGE SCALE GENOMIC DNA]</scope>
    <source>
        <strain evidence="3">LMG 20980</strain>
    </source>
</reference>
<evidence type="ECO:0000313" key="3">
    <source>
        <dbReference type="EMBL" id="VVU50709.1"/>
    </source>
</evidence>
<dbReference type="EMBL" id="CABVLY010000012">
    <property type="protein sequence ID" value="VVU50709.1"/>
    <property type="molecule type" value="Genomic_DNA"/>
</dbReference>
<dbReference type="InterPro" id="IPR011576">
    <property type="entry name" value="Pyridox_Oxase_N"/>
</dbReference>
<dbReference type="PANTHER" id="PTHR42815">
    <property type="entry name" value="FAD-BINDING, PUTATIVE (AFU_ORTHOLOGUE AFUA_6G07600)-RELATED"/>
    <property type="match status" value="1"/>
</dbReference>
<gene>
    <name evidence="3" type="ORF">BAN20980_03427</name>
    <name evidence="2" type="ORF">JQK92_29340</name>
</gene>
<dbReference type="RefSeq" id="WP_174926786.1">
    <property type="nucleotide sequence ID" value="NZ_CABVLY010000012.1"/>
</dbReference>
<sequence length="142" mass="15340">MSDPAPLSDDAVAFIREQAFLIVATANTAGDSDCSYRGRQPRADGSLCPLVDLPDRRTLVLPDFAGNNLFNTIGNLLVNPAIALLFVDFVGQTTWLVQGRATIDEDAGSRAHLWPDALRYVVVDVERAHARADEALPPLVLA</sequence>
<dbReference type="InterPro" id="IPR012349">
    <property type="entry name" value="Split_barrel_FMN-bd"/>
</dbReference>
<reference evidence="2 5" key="2">
    <citation type="submission" date="2021-02" db="EMBL/GenBank/DDBJ databases">
        <title>Draft genome of the type strains Burkholderia anthina DSM16086.</title>
        <authorList>
            <person name="Hertel R."/>
            <person name="Meissner J."/>
            <person name="Poehlein A."/>
            <person name="Daniel R."/>
            <person name="Commichau F.M."/>
        </authorList>
    </citation>
    <scope>NUCLEOTIDE SEQUENCE [LARGE SCALE GENOMIC DNA]</scope>
    <source>
        <strain evidence="2 5">DSM 16086</strain>
    </source>
</reference>
<evidence type="ECO:0000313" key="5">
    <source>
        <dbReference type="Proteomes" id="UP000755577"/>
    </source>
</evidence>
<dbReference type="Proteomes" id="UP000494201">
    <property type="component" value="Unassembled WGS sequence"/>
</dbReference>
<dbReference type="GeneID" id="56501474"/>
<dbReference type="Pfam" id="PF01243">
    <property type="entry name" value="PNPOx_N"/>
    <property type="match status" value="1"/>
</dbReference>
<dbReference type="Proteomes" id="UP000755577">
    <property type="component" value="Unassembled WGS sequence"/>
</dbReference>
<accession>A0A6P2GBT8</accession>